<sequence>MFVWAVLGIIVAMMLITSTVKVVPEYERGVVFRLGRLVGPRGPGLFFLIPGIERMIKVSLRTVTFDVTPQEVMTRDNVPIKVNAVVWFRVMDPSKAIVEVENYRLSTMQIAQTTLRGVLGQMELDEILAERDKINHKLQQIIDEQTDPWGIKVSIVEIKEVELPDTMKRAMARQAEVERDRRAKVINAEGEYQASEKLVAAARRLSEVPIAIQLRYLQTASEIATEKNSTLVFPIPIEMFSFLKQSVEKKAEQT</sequence>
<dbReference type="InterPro" id="IPR001107">
    <property type="entry name" value="Band_7"/>
</dbReference>
<keyword evidence="3" id="KW-0378">Hydrolase</keyword>
<gene>
    <name evidence="3" type="primary">hflK</name>
    <name evidence="3" type="ORF">BWX89_01446</name>
</gene>
<dbReference type="EMBL" id="MWDQ01000138">
    <property type="protein sequence ID" value="OQB72202.1"/>
    <property type="molecule type" value="Genomic_DNA"/>
</dbReference>
<keyword evidence="3" id="KW-0645">Protease</keyword>
<dbReference type="GO" id="GO:0008233">
    <property type="term" value="F:peptidase activity"/>
    <property type="evidence" value="ECO:0007669"/>
    <property type="project" value="UniProtKB-KW"/>
</dbReference>
<dbReference type="InterPro" id="IPR043202">
    <property type="entry name" value="Band-7_stomatin-like"/>
</dbReference>
<feature type="domain" description="Band 7" evidence="2">
    <location>
        <begin position="18"/>
        <end position="175"/>
    </location>
</feature>
<evidence type="ECO:0000313" key="3">
    <source>
        <dbReference type="EMBL" id="OQB72202.1"/>
    </source>
</evidence>
<comment type="similarity">
    <text evidence="1">Belongs to the band 7/mec-2 family.</text>
</comment>
<name>A0A1V6C5M5_UNCT6</name>
<protein>
    <submittedName>
        <fullName evidence="3">Modulator of FtsH protease HflK</fullName>
    </submittedName>
</protein>
<dbReference type="PANTHER" id="PTHR10264:SF19">
    <property type="entry name" value="AT06885P-RELATED"/>
    <property type="match status" value="1"/>
</dbReference>
<dbReference type="InterPro" id="IPR001972">
    <property type="entry name" value="Stomatin_HflK_fam"/>
</dbReference>
<dbReference type="FunFam" id="3.30.479.30:FF:000004">
    <property type="entry name" value="Putative membrane protease family, stomatin"/>
    <property type="match status" value="1"/>
</dbReference>
<dbReference type="PRINTS" id="PR00721">
    <property type="entry name" value="STOMATIN"/>
</dbReference>
<evidence type="ECO:0000259" key="2">
    <source>
        <dbReference type="SMART" id="SM00244"/>
    </source>
</evidence>
<dbReference type="SMART" id="SM00244">
    <property type="entry name" value="PHB"/>
    <property type="match status" value="1"/>
</dbReference>
<organism evidence="3">
    <name type="scientific">candidate division TA06 bacterium ADurb.Bin131</name>
    <dbReference type="NCBI Taxonomy" id="1852827"/>
    <lineage>
        <taxon>Bacteria</taxon>
        <taxon>Bacteria division TA06</taxon>
    </lineage>
</organism>
<reference evidence="3" key="1">
    <citation type="submission" date="2017-02" db="EMBL/GenBank/DDBJ databases">
        <title>Delving into the versatile metabolic prowess of the omnipresent phylum Bacteroidetes.</title>
        <authorList>
            <person name="Nobu M.K."/>
            <person name="Mei R."/>
            <person name="Narihiro T."/>
            <person name="Kuroda K."/>
            <person name="Liu W.-T."/>
        </authorList>
    </citation>
    <scope>NUCLEOTIDE SEQUENCE</scope>
    <source>
        <strain evidence="3">ADurb.Bin131</strain>
    </source>
</reference>
<dbReference type="Gene3D" id="6.10.250.2090">
    <property type="match status" value="1"/>
</dbReference>
<proteinExistence type="inferred from homology"/>
<accession>A0A1V6C5M5</accession>
<evidence type="ECO:0000256" key="1">
    <source>
        <dbReference type="ARBA" id="ARBA00008164"/>
    </source>
</evidence>
<dbReference type="GO" id="GO:0098552">
    <property type="term" value="C:side of membrane"/>
    <property type="evidence" value="ECO:0007669"/>
    <property type="project" value="UniProtKB-ARBA"/>
</dbReference>
<dbReference type="AlphaFoldDB" id="A0A1V6C5M5"/>
<dbReference type="Gene3D" id="3.30.479.30">
    <property type="entry name" value="Band 7 domain"/>
    <property type="match status" value="1"/>
</dbReference>
<dbReference type="GO" id="GO:0006508">
    <property type="term" value="P:proteolysis"/>
    <property type="evidence" value="ECO:0007669"/>
    <property type="project" value="UniProtKB-KW"/>
</dbReference>
<dbReference type="CDD" id="cd08826">
    <property type="entry name" value="SPFH_eoslipins_u1"/>
    <property type="match status" value="1"/>
</dbReference>
<comment type="caution">
    <text evidence="3">The sequence shown here is derived from an EMBL/GenBank/DDBJ whole genome shotgun (WGS) entry which is preliminary data.</text>
</comment>
<dbReference type="PANTHER" id="PTHR10264">
    <property type="entry name" value="BAND 7 PROTEIN-RELATED"/>
    <property type="match status" value="1"/>
</dbReference>
<dbReference type="Proteomes" id="UP000485562">
    <property type="component" value="Unassembled WGS sequence"/>
</dbReference>
<dbReference type="SUPFAM" id="SSF117892">
    <property type="entry name" value="Band 7/SPFH domain"/>
    <property type="match status" value="1"/>
</dbReference>
<dbReference type="Pfam" id="PF01145">
    <property type="entry name" value="Band_7"/>
    <property type="match status" value="1"/>
</dbReference>
<dbReference type="InterPro" id="IPR036013">
    <property type="entry name" value="Band_7/SPFH_dom_sf"/>
</dbReference>
<dbReference type="GO" id="GO:0005886">
    <property type="term" value="C:plasma membrane"/>
    <property type="evidence" value="ECO:0007669"/>
    <property type="project" value="InterPro"/>
</dbReference>